<dbReference type="OMA" id="LRHCTCA"/>
<dbReference type="EMBL" id="PVEM01000002">
    <property type="protein sequence ID" value="PTD11175.1"/>
    <property type="molecule type" value="Genomic_DNA"/>
</dbReference>
<dbReference type="GO" id="GO:0005634">
    <property type="term" value="C:nucleus"/>
    <property type="evidence" value="ECO:0007669"/>
    <property type="project" value="UniProtKB-SubCell"/>
</dbReference>
<dbReference type="PANTHER" id="PTHR31001">
    <property type="entry name" value="UNCHARACTERIZED TRANSCRIPTIONAL REGULATORY PROTEIN"/>
    <property type="match status" value="1"/>
</dbReference>
<dbReference type="Proteomes" id="UP000241587">
    <property type="component" value="Unassembled WGS sequence"/>
</dbReference>
<dbReference type="SMART" id="SM00066">
    <property type="entry name" value="GAL4"/>
    <property type="match status" value="1"/>
</dbReference>
<feature type="region of interest" description="Disordered" evidence="3">
    <location>
        <begin position="123"/>
        <end position="148"/>
    </location>
</feature>
<dbReference type="CDD" id="cd00067">
    <property type="entry name" value="GAL4"/>
    <property type="match status" value="1"/>
</dbReference>
<proteinExistence type="predicted"/>
<dbReference type="GO" id="GO:0000981">
    <property type="term" value="F:DNA-binding transcription factor activity, RNA polymerase II-specific"/>
    <property type="evidence" value="ECO:0007669"/>
    <property type="project" value="InterPro"/>
</dbReference>
<feature type="region of interest" description="Disordered" evidence="3">
    <location>
        <begin position="1"/>
        <end position="45"/>
    </location>
</feature>
<dbReference type="Pfam" id="PF00172">
    <property type="entry name" value="Zn_clus"/>
    <property type="match status" value="1"/>
</dbReference>
<evidence type="ECO:0000259" key="4">
    <source>
        <dbReference type="PROSITE" id="PS50048"/>
    </source>
</evidence>
<reference evidence="5 7" key="1">
    <citation type="submission" date="2018-02" db="EMBL/GenBank/DDBJ databases">
        <title>Fusarium culmorum secondary metabolites in fungal-bacterial-plant interactions.</title>
        <authorList>
            <person name="Schmidt R."/>
        </authorList>
    </citation>
    <scope>NUCLEOTIDE SEQUENCE [LARGE SCALE GENOMIC DNA]</scope>
    <source>
        <strain evidence="5 7">PV</strain>
    </source>
</reference>
<accession>A0A2T4H617</accession>
<protein>
    <recommendedName>
        <fullName evidence="4">Zn(2)-C6 fungal-type domain-containing protein</fullName>
    </recommendedName>
</protein>
<feature type="domain" description="Zn(2)-C6 fungal-type" evidence="4">
    <location>
        <begin position="51"/>
        <end position="79"/>
    </location>
</feature>
<dbReference type="EMBL" id="CP064750">
    <property type="protein sequence ID" value="QPC68020.1"/>
    <property type="molecule type" value="Genomic_DNA"/>
</dbReference>
<feature type="compositionally biased region" description="Basic and acidic residues" evidence="3">
    <location>
        <begin position="131"/>
        <end position="148"/>
    </location>
</feature>
<dbReference type="AlphaFoldDB" id="A0A2T4H617"/>
<feature type="compositionally biased region" description="Basic and acidic residues" evidence="3">
    <location>
        <begin position="1"/>
        <end position="10"/>
    </location>
</feature>
<name>A0A2T4H617_FUSCU</name>
<dbReference type="InterPro" id="IPR001138">
    <property type="entry name" value="Zn2Cys6_DnaBD"/>
</dbReference>
<keyword evidence="2" id="KW-0539">Nucleus</keyword>
<gene>
    <name evidence="5" type="ORF">FCULG_00011279</name>
    <name evidence="6" type="ORF">HYE67_010251</name>
</gene>
<reference evidence="6" key="2">
    <citation type="submission" date="2020-11" db="EMBL/GenBank/DDBJ databases">
        <title>The chromosome-scale genome resource for two endophytic Fusarium species: F. culmorum and F. pseudograminearum.</title>
        <authorList>
            <person name="Yuan Z."/>
        </authorList>
    </citation>
    <scope>NUCLEOTIDE SEQUENCE</scope>
    <source>
        <strain evidence="6">Class2-1B</strain>
    </source>
</reference>
<evidence type="ECO:0000256" key="1">
    <source>
        <dbReference type="ARBA" id="ARBA00004123"/>
    </source>
</evidence>
<evidence type="ECO:0000256" key="2">
    <source>
        <dbReference type="ARBA" id="ARBA00023242"/>
    </source>
</evidence>
<evidence type="ECO:0000313" key="7">
    <source>
        <dbReference type="Proteomes" id="UP000241587"/>
    </source>
</evidence>
<dbReference type="PANTHER" id="PTHR31001:SF85">
    <property type="entry name" value="ZN(II)2CYS6 TRANSCRIPTION FACTOR (EUROFUNG)"/>
    <property type="match status" value="1"/>
</dbReference>
<dbReference type="Proteomes" id="UP000663297">
    <property type="component" value="Chromosome 4"/>
</dbReference>
<comment type="subcellular location">
    <subcellularLocation>
        <location evidence="1">Nucleus</location>
    </subcellularLocation>
</comment>
<sequence>MSSPTPHEDQLPALSPTSTNASLPALSPTSTNTSSADHEQQRNTPSKRILSCILCQQRKKKCDKKTPCSNCTRLGAVCTPSKPATPRKRRRPNQELLERLSRCEELLRHCTCARLPTPESVLNRFQQSPVHSEEKKSLGQEMSSKETN</sequence>
<dbReference type="Gene3D" id="4.10.240.10">
    <property type="entry name" value="Zn(2)-C6 fungal-type DNA-binding domain"/>
    <property type="match status" value="1"/>
</dbReference>
<keyword evidence="7" id="KW-1185">Reference proteome</keyword>
<evidence type="ECO:0000256" key="3">
    <source>
        <dbReference type="SAM" id="MobiDB-lite"/>
    </source>
</evidence>
<organism evidence="5 7">
    <name type="scientific">Fusarium culmorum</name>
    <dbReference type="NCBI Taxonomy" id="5516"/>
    <lineage>
        <taxon>Eukaryota</taxon>
        <taxon>Fungi</taxon>
        <taxon>Dikarya</taxon>
        <taxon>Ascomycota</taxon>
        <taxon>Pezizomycotina</taxon>
        <taxon>Sordariomycetes</taxon>
        <taxon>Hypocreomycetidae</taxon>
        <taxon>Hypocreales</taxon>
        <taxon>Nectriaceae</taxon>
        <taxon>Fusarium</taxon>
    </lineage>
</organism>
<dbReference type="OrthoDB" id="2269373at2759"/>
<evidence type="ECO:0000313" key="5">
    <source>
        <dbReference type="EMBL" id="PTD11175.1"/>
    </source>
</evidence>
<evidence type="ECO:0000313" key="6">
    <source>
        <dbReference type="EMBL" id="QPC68020.1"/>
    </source>
</evidence>
<dbReference type="GO" id="GO:0008270">
    <property type="term" value="F:zinc ion binding"/>
    <property type="evidence" value="ECO:0007669"/>
    <property type="project" value="InterPro"/>
</dbReference>
<dbReference type="SUPFAM" id="SSF57701">
    <property type="entry name" value="Zn2/Cys6 DNA-binding domain"/>
    <property type="match status" value="1"/>
</dbReference>
<dbReference type="PROSITE" id="PS50048">
    <property type="entry name" value="ZN2_CY6_FUNGAL_2"/>
    <property type="match status" value="1"/>
</dbReference>
<dbReference type="InterPro" id="IPR050613">
    <property type="entry name" value="Sec_Metabolite_Reg"/>
</dbReference>
<dbReference type="InterPro" id="IPR036864">
    <property type="entry name" value="Zn2-C6_fun-type_DNA-bd_sf"/>
</dbReference>
<feature type="compositionally biased region" description="Polar residues" evidence="3">
    <location>
        <begin position="15"/>
        <end position="35"/>
    </location>
</feature>